<evidence type="ECO:0000313" key="4">
    <source>
        <dbReference type="Proteomes" id="UP000611554"/>
    </source>
</evidence>
<protein>
    <submittedName>
        <fullName evidence="3">N-acetyltransferase</fullName>
    </submittedName>
</protein>
<keyword evidence="4" id="KW-1185">Reference proteome</keyword>
<accession>A0ABQ2RH77</accession>
<dbReference type="InterPro" id="IPR045057">
    <property type="entry name" value="Gcn5-rel_NAT"/>
</dbReference>
<dbReference type="Proteomes" id="UP000611554">
    <property type="component" value="Unassembled WGS sequence"/>
</dbReference>
<evidence type="ECO:0000313" key="3">
    <source>
        <dbReference type="EMBL" id="GGQ30674.1"/>
    </source>
</evidence>
<name>A0ABQ2RH77_9ACTN</name>
<dbReference type="PROSITE" id="PS51186">
    <property type="entry name" value="GNAT"/>
    <property type="match status" value="1"/>
</dbReference>
<feature type="domain" description="N-acetyltransferase" evidence="2">
    <location>
        <begin position="6"/>
        <end position="92"/>
    </location>
</feature>
<evidence type="ECO:0000259" key="2">
    <source>
        <dbReference type="PROSITE" id="PS51729"/>
    </source>
</evidence>
<reference evidence="4" key="1">
    <citation type="journal article" date="2019" name="Int. J. Syst. Evol. Microbiol.">
        <title>The Global Catalogue of Microorganisms (GCM) 10K type strain sequencing project: providing services to taxonomists for standard genome sequencing and annotation.</title>
        <authorList>
            <consortium name="The Broad Institute Genomics Platform"/>
            <consortium name="The Broad Institute Genome Sequencing Center for Infectious Disease"/>
            <person name="Wu L."/>
            <person name="Ma J."/>
        </authorList>
    </citation>
    <scope>NUCLEOTIDE SEQUENCE [LARGE SCALE GENOMIC DNA]</scope>
    <source>
        <strain evidence="4">JCM 3115</strain>
    </source>
</reference>
<dbReference type="EMBL" id="BMQJ01000028">
    <property type="protein sequence ID" value="GGQ30674.1"/>
    <property type="molecule type" value="Genomic_DNA"/>
</dbReference>
<dbReference type="PANTHER" id="PTHR31435:SF10">
    <property type="entry name" value="BSR4717 PROTEIN"/>
    <property type="match status" value="1"/>
</dbReference>
<dbReference type="Gene3D" id="3.40.630.30">
    <property type="match status" value="1"/>
</dbReference>
<comment type="caution">
    <text evidence="3">The sequence shown here is derived from an EMBL/GenBank/DDBJ whole genome shotgun (WGS) entry which is preliminary data.</text>
</comment>
<dbReference type="RefSeq" id="WP_189250789.1">
    <property type="nucleotide sequence ID" value="NZ_BMQJ01000028.1"/>
</dbReference>
<dbReference type="InterPro" id="IPR016181">
    <property type="entry name" value="Acyl_CoA_acyltransferase"/>
</dbReference>
<evidence type="ECO:0000259" key="1">
    <source>
        <dbReference type="PROSITE" id="PS51186"/>
    </source>
</evidence>
<dbReference type="InterPro" id="IPR000182">
    <property type="entry name" value="GNAT_dom"/>
</dbReference>
<feature type="domain" description="N-acetyltransferase" evidence="1">
    <location>
        <begin position="1"/>
        <end position="94"/>
    </location>
</feature>
<dbReference type="InterPro" id="IPR031165">
    <property type="entry name" value="GNAT_YJDJ"/>
</dbReference>
<dbReference type="SUPFAM" id="SSF55729">
    <property type="entry name" value="Acyl-CoA N-acyltransferases (Nat)"/>
    <property type="match status" value="1"/>
</dbReference>
<sequence length="94" mass="10140">MQVDVRLLPGGGSYTAEVGGERVGRLDLSRRDGAIAYTHTEVDPRFEGRGVGGALVRVALDDARSEGAKVVPLCSFVSAWIRKHPEYADLVKDT</sequence>
<gene>
    <name evidence="3" type="ORF">GCM10010140_70960</name>
</gene>
<proteinExistence type="predicted"/>
<dbReference type="PROSITE" id="PS51729">
    <property type="entry name" value="GNAT_YJDJ"/>
    <property type="match status" value="1"/>
</dbReference>
<dbReference type="CDD" id="cd04301">
    <property type="entry name" value="NAT_SF"/>
    <property type="match status" value="1"/>
</dbReference>
<organism evidence="3 4">
    <name type="scientific">Streptosporangium pseudovulgare</name>
    <dbReference type="NCBI Taxonomy" id="35765"/>
    <lineage>
        <taxon>Bacteria</taxon>
        <taxon>Bacillati</taxon>
        <taxon>Actinomycetota</taxon>
        <taxon>Actinomycetes</taxon>
        <taxon>Streptosporangiales</taxon>
        <taxon>Streptosporangiaceae</taxon>
        <taxon>Streptosporangium</taxon>
    </lineage>
</organism>
<dbReference type="Pfam" id="PF14542">
    <property type="entry name" value="Acetyltransf_CG"/>
    <property type="match status" value="1"/>
</dbReference>
<dbReference type="PANTHER" id="PTHR31435">
    <property type="entry name" value="PROTEIN NATD1"/>
    <property type="match status" value="1"/>
</dbReference>